<gene>
    <name evidence="1" type="ORF">P4I72_13595</name>
</gene>
<reference evidence="1 2" key="1">
    <citation type="submission" date="2023-03" db="EMBL/GenBank/DDBJ databases">
        <title>Bacillus Genome Sequencing.</title>
        <authorList>
            <person name="Dunlap C."/>
        </authorList>
    </citation>
    <scope>NUCLEOTIDE SEQUENCE [LARGE SCALE GENOMIC DNA]</scope>
    <source>
        <strain evidence="1 2">BD-533</strain>
    </source>
</reference>
<dbReference type="Proteomes" id="UP001338137">
    <property type="component" value="Unassembled WGS sequence"/>
</dbReference>
<keyword evidence="2" id="KW-1185">Reference proteome</keyword>
<organism evidence="1 2">
    <name type="scientific">Paenibacillus alba</name>
    <dbReference type="NCBI Taxonomy" id="1197127"/>
    <lineage>
        <taxon>Bacteria</taxon>
        <taxon>Bacillati</taxon>
        <taxon>Bacillota</taxon>
        <taxon>Bacilli</taxon>
        <taxon>Bacillales</taxon>
        <taxon>Paenibacillaceae</taxon>
        <taxon>Paenibacillus</taxon>
    </lineage>
</organism>
<name>A0ABU6G3G8_9BACL</name>
<sequence>MINAYLPIMAVNSYKTHKDYYRVSAVRGVSGGNSTTIKGSLNMPYEGLPYKQFAQKAAQGVAGFIQSAQVVKQSAQSLVNTRLPALSAFTASYLEETDSETVKEPIRQFVDTYNAFQHSLSNSPEYLNRSLLNGLEQAAKPYSLQELGITQLDDGTLELNEEELEQQINHSAGSLRKSLGSITSFAASLANSLGQLQELPAESLFQLSSSELKPYGQYRAKLQAYLPVPMSGLLLDAQM</sequence>
<proteinExistence type="predicted"/>
<evidence type="ECO:0000313" key="2">
    <source>
        <dbReference type="Proteomes" id="UP001338137"/>
    </source>
</evidence>
<dbReference type="EMBL" id="JARLKY010000028">
    <property type="protein sequence ID" value="MEC0228160.1"/>
    <property type="molecule type" value="Genomic_DNA"/>
</dbReference>
<dbReference type="RefSeq" id="WP_326072421.1">
    <property type="nucleotide sequence ID" value="NZ_JARLKY010000028.1"/>
</dbReference>
<evidence type="ECO:0008006" key="3">
    <source>
        <dbReference type="Google" id="ProtNLM"/>
    </source>
</evidence>
<evidence type="ECO:0000313" key="1">
    <source>
        <dbReference type="EMBL" id="MEC0228160.1"/>
    </source>
</evidence>
<protein>
    <recommendedName>
        <fullName evidence="3">LXG domain-containing protein</fullName>
    </recommendedName>
</protein>
<accession>A0ABU6G3G8</accession>
<comment type="caution">
    <text evidence="1">The sequence shown here is derived from an EMBL/GenBank/DDBJ whole genome shotgun (WGS) entry which is preliminary data.</text>
</comment>